<dbReference type="SUPFAM" id="SSF53850">
    <property type="entry name" value="Periplasmic binding protein-like II"/>
    <property type="match status" value="1"/>
</dbReference>
<evidence type="ECO:0000313" key="1">
    <source>
        <dbReference type="EMBL" id="KKW08746.1"/>
    </source>
</evidence>
<comment type="caution">
    <text evidence="1">The sequence shown here is derived from an EMBL/GenBank/DDBJ whole genome shotgun (WGS) entry which is preliminary data.</text>
</comment>
<sequence length="248" mass="26367">MQADSRSLKAKSSSIRVLATGAPYHGLMDVLREFERATGAVAFVYKAPVGKALEVLGGCVQVDLVVLPSSAMEKARVRNWVRVSGPFVDLGGSGVGFFIGPSWEGPAPDVSYREGLMEALEAAESIGVTDPKLGSGGRIVMNALEHLGPDDPIRRKIRLFPSGDATFKAAAEEQTMVALGLVCEGLATHGLELAGSLPPGMNQVTQYMAGMSQTVYVQNEGLVGQLLDLLKRSRQTFVAHGLDEEPDQ</sequence>
<accession>A0A0G1VQM9</accession>
<dbReference type="Pfam" id="PF13531">
    <property type="entry name" value="SBP_bac_11"/>
    <property type="match status" value="1"/>
</dbReference>
<protein>
    <submittedName>
        <fullName evidence="1">Uncharacterized protein</fullName>
    </submittedName>
</protein>
<dbReference type="Proteomes" id="UP000033965">
    <property type="component" value="Unassembled WGS sequence"/>
</dbReference>
<gene>
    <name evidence="1" type="ORF">UY44_C0007G0008</name>
</gene>
<proteinExistence type="predicted"/>
<dbReference type="AlphaFoldDB" id="A0A0G1VQM9"/>
<reference evidence="1 2" key="1">
    <citation type="journal article" date="2015" name="Nature">
        <title>rRNA introns, odd ribosomes, and small enigmatic genomes across a large radiation of phyla.</title>
        <authorList>
            <person name="Brown C.T."/>
            <person name="Hug L.A."/>
            <person name="Thomas B.C."/>
            <person name="Sharon I."/>
            <person name="Castelle C.J."/>
            <person name="Singh A."/>
            <person name="Wilkins M.J."/>
            <person name="Williams K.H."/>
            <person name="Banfield J.F."/>
        </authorList>
    </citation>
    <scope>NUCLEOTIDE SEQUENCE [LARGE SCALE GENOMIC DNA]</scope>
</reference>
<evidence type="ECO:0000313" key="2">
    <source>
        <dbReference type="Proteomes" id="UP000033965"/>
    </source>
</evidence>
<name>A0A0G1VQM9_9BACT</name>
<organism evidence="1 2">
    <name type="scientific">Candidatus Kaiserbacteria bacterium GW2011_GWA2_49_19</name>
    <dbReference type="NCBI Taxonomy" id="1618669"/>
    <lineage>
        <taxon>Bacteria</taxon>
        <taxon>Candidatus Kaiseribacteriota</taxon>
    </lineage>
</organism>
<dbReference type="EMBL" id="LCPZ01000007">
    <property type="protein sequence ID" value="KKW08746.1"/>
    <property type="molecule type" value="Genomic_DNA"/>
</dbReference>